<dbReference type="EMBL" id="KL197768">
    <property type="protein sequence ID" value="KDQ49986.1"/>
    <property type="molecule type" value="Genomic_DNA"/>
</dbReference>
<evidence type="ECO:0000256" key="1">
    <source>
        <dbReference type="ARBA" id="ARBA00009219"/>
    </source>
</evidence>
<gene>
    <name evidence="5" type="ORF">JAAARDRAFT_142628</name>
</gene>
<evidence type="ECO:0000256" key="3">
    <source>
        <dbReference type="SAM" id="Phobius"/>
    </source>
</evidence>
<keyword evidence="3" id="KW-0472">Membrane</keyword>
<dbReference type="GO" id="GO:0016616">
    <property type="term" value="F:oxidoreductase activity, acting on the CH-OH group of donors, NAD or NADP as acceptor"/>
    <property type="evidence" value="ECO:0007669"/>
    <property type="project" value="InterPro"/>
</dbReference>
<feature type="transmembrane region" description="Helical" evidence="3">
    <location>
        <begin position="74"/>
        <end position="92"/>
    </location>
</feature>
<dbReference type="InterPro" id="IPR050177">
    <property type="entry name" value="Lipid_A_modif_metabolic_enz"/>
</dbReference>
<dbReference type="PANTHER" id="PTHR43245:SF51">
    <property type="entry name" value="SHORT CHAIN DEHYDROGENASE_REDUCTASE FAMILY 42E, MEMBER 2"/>
    <property type="match status" value="1"/>
</dbReference>
<feature type="domain" description="3-beta hydroxysteroid dehydrogenase/isomerase" evidence="4">
    <location>
        <begin position="75"/>
        <end position="369"/>
    </location>
</feature>
<reference evidence="6" key="1">
    <citation type="journal article" date="2014" name="Proc. Natl. Acad. Sci. U.S.A.">
        <title>Extensive sampling of basidiomycete genomes demonstrates inadequacy of the white-rot/brown-rot paradigm for wood decay fungi.</title>
        <authorList>
            <person name="Riley R."/>
            <person name="Salamov A.A."/>
            <person name="Brown D.W."/>
            <person name="Nagy L.G."/>
            <person name="Floudas D."/>
            <person name="Held B.W."/>
            <person name="Levasseur A."/>
            <person name="Lombard V."/>
            <person name="Morin E."/>
            <person name="Otillar R."/>
            <person name="Lindquist E.A."/>
            <person name="Sun H."/>
            <person name="LaButti K.M."/>
            <person name="Schmutz J."/>
            <person name="Jabbour D."/>
            <person name="Luo H."/>
            <person name="Baker S.E."/>
            <person name="Pisabarro A.G."/>
            <person name="Walton J.D."/>
            <person name="Blanchette R.A."/>
            <person name="Henrissat B."/>
            <person name="Martin F."/>
            <person name="Cullen D."/>
            <person name="Hibbett D.S."/>
            <person name="Grigoriev I.V."/>
        </authorList>
    </citation>
    <scope>NUCLEOTIDE SEQUENCE [LARGE SCALE GENOMIC DNA]</scope>
    <source>
        <strain evidence="6">MUCL 33604</strain>
    </source>
</reference>
<dbReference type="Gene3D" id="3.40.50.720">
    <property type="entry name" value="NAD(P)-binding Rossmann-like Domain"/>
    <property type="match status" value="1"/>
</dbReference>
<evidence type="ECO:0000259" key="4">
    <source>
        <dbReference type="Pfam" id="PF01073"/>
    </source>
</evidence>
<dbReference type="PANTHER" id="PTHR43245">
    <property type="entry name" value="BIFUNCTIONAL POLYMYXIN RESISTANCE PROTEIN ARNA"/>
    <property type="match status" value="1"/>
</dbReference>
<keyword evidence="3" id="KW-0812">Transmembrane</keyword>
<keyword evidence="2" id="KW-0560">Oxidoreductase</keyword>
<comment type="similarity">
    <text evidence="1">Belongs to the 3-beta-HSD family.</text>
</comment>
<protein>
    <recommendedName>
        <fullName evidence="4">3-beta hydroxysteroid dehydrogenase/isomerase domain-containing protein</fullName>
    </recommendedName>
</protein>
<organism evidence="5 6">
    <name type="scientific">Jaapia argillacea MUCL 33604</name>
    <dbReference type="NCBI Taxonomy" id="933084"/>
    <lineage>
        <taxon>Eukaryota</taxon>
        <taxon>Fungi</taxon>
        <taxon>Dikarya</taxon>
        <taxon>Basidiomycota</taxon>
        <taxon>Agaricomycotina</taxon>
        <taxon>Agaricomycetes</taxon>
        <taxon>Agaricomycetidae</taxon>
        <taxon>Jaapiales</taxon>
        <taxon>Jaapiaceae</taxon>
        <taxon>Jaapia</taxon>
    </lineage>
</organism>
<evidence type="ECO:0000313" key="5">
    <source>
        <dbReference type="EMBL" id="KDQ49986.1"/>
    </source>
</evidence>
<dbReference type="InParanoid" id="A0A067PHQ7"/>
<dbReference type="InterPro" id="IPR002225">
    <property type="entry name" value="3Beta_OHSteriod_DH/Estase"/>
</dbReference>
<dbReference type="Proteomes" id="UP000027265">
    <property type="component" value="Unassembled WGS sequence"/>
</dbReference>
<feature type="transmembrane region" description="Helical" evidence="3">
    <location>
        <begin position="6"/>
        <end position="23"/>
    </location>
</feature>
<keyword evidence="3" id="KW-1133">Transmembrane helix</keyword>
<dbReference type="STRING" id="933084.A0A067PHQ7"/>
<accession>A0A067PHQ7</accession>
<dbReference type="SUPFAM" id="SSF51735">
    <property type="entry name" value="NAD(P)-binding Rossmann-fold domains"/>
    <property type="match status" value="1"/>
</dbReference>
<proteinExistence type="inferred from homology"/>
<name>A0A067PHQ7_9AGAM</name>
<keyword evidence="6" id="KW-1185">Reference proteome</keyword>
<dbReference type="OrthoDB" id="10058185at2759"/>
<dbReference type="InterPro" id="IPR036291">
    <property type="entry name" value="NAD(P)-bd_dom_sf"/>
</dbReference>
<dbReference type="AlphaFoldDB" id="A0A067PHQ7"/>
<sequence>MLSWLLALGIFFIVLFLIQYIRWNDEKLRTLPSEAAAFSPLRLTNTSVLETFETYQASPNSIDGQLPPNTGRRYIVVGGAGFLGGWIVIHLIRRGEDPSHIRIVDIRPPIRKDLTTGPAQLVEFKQADVANERALLGAFTAPWPSSPGPDQEITVFHTASNIRPYERHPSLLHRSSVVNVSGARNVVNACLEIGAATLIYTSSSSVCVKASTFFLNPFAWWAKKEPLGFVQVLNDDEKRLPRRHEEFFSNYAVTKLGAEKLVREANGKSGRDGGKVLRTGCIRPGNGIFGSGGDMVCGAYLTRKTNPTWFGHILASFTYVENCSLAHLCYEARLVEIAKGSPNPDISGQSFLIADPGPPRTYSDVYTILNALTDGETTFPYLSPTLMFILAQAVEAYHLLHHFLTSSRSPILFYVLRILPPITGDLINLQPSLFSVTTLHLILDDHRARLPPTKGGLGYEGAWTTLEGCCKLVEEFREAGGEVARNVGGGLGFFVGGGKGREDNGEE</sequence>
<dbReference type="Pfam" id="PF01073">
    <property type="entry name" value="3Beta_HSD"/>
    <property type="match status" value="1"/>
</dbReference>
<dbReference type="HOGENOM" id="CLU_045580_1_0_1"/>
<evidence type="ECO:0000313" key="6">
    <source>
        <dbReference type="Proteomes" id="UP000027265"/>
    </source>
</evidence>
<evidence type="ECO:0000256" key="2">
    <source>
        <dbReference type="ARBA" id="ARBA00023002"/>
    </source>
</evidence>
<dbReference type="GO" id="GO:0006694">
    <property type="term" value="P:steroid biosynthetic process"/>
    <property type="evidence" value="ECO:0007669"/>
    <property type="project" value="InterPro"/>
</dbReference>